<gene>
    <name evidence="1" type="ORF">HK099_006602</name>
</gene>
<evidence type="ECO:0000313" key="1">
    <source>
        <dbReference type="EMBL" id="KAJ3214957.1"/>
    </source>
</evidence>
<keyword evidence="2" id="KW-1185">Reference proteome</keyword>
<protein>
    <submittedName>
        <fullName evidence="1">Uncharacterized protein</fullName>
    </submittedName>
</protein>
<comment type="caution">
    <text evidence="1">The sequence shown here is derived from an EMBL/GenBank/DDBJ whole genome shotgun (WGS) entry which is preliminary data.</text>
</comment>
<evidence type="ECO:0000313" key="2">
    <source>
        <dbReference type="Proteomes" id="UP001211065"/>
    </source>
</evidence>
<name>A0AAD5TZS3_9FUNG</name>
<dbReference type="EMBL" id="JADGJW010000580">
    <property type="protein sequence ID" value="KAJ3214957.1"/>
    <property type="molecule type" value="Genomic_DNA"/>
</dbReference>
<organism evidence="1 2">
    <name type="scientific">Clydaea vesicula</name>
    <dbReference type="NCBI Taxonomy" id="447962"/>
    <lineage>
        <taxon>Eukaryota</taxon>
        <taxon>Fungi</taxon>
        <taxon>Fungi incertae sedis</taxon>
        <taxon>Chytridiomycota</taxon>
        <taxon>Chytridiomycota incertae sedis</taxon>
        <taxon>Chytridiomycetes</taxon>
        <taxon>Lobulomycetales</taxon>
        <taxon>Lobulomycetaceae</taxon>
        <taxon>Clydaea</taxon>
    </lineage>
</organism>
<sequence>MIIPIEIFDIIINYSDDIAIHIDFNRKYKTLKPWNMKFLKTIDDKMIEGDIEYIMKLNKARILVSLTNMIYYKLPFIIKFRCSKLLGINLIDSNTRCVLKYDTLMYYDRHDVINKLSMSAKDYVKTSDYHIYWKFEWNSEESCKAYRDYDYFMDYVQHTQGTYDYGFGYEPYEYSNIILLSNSIIFDDIEPFTFGCTGLKPSLIAKDSYNINDDDYYTGSHEDWIEEKINDEADCVKYCSRPYE</sequence>
<dbReference type="AlphaFoldDB" id="A0AAD5TZS3"/>
<reference evidence="1" key="1">
    <citation type="submission" date="2020-05" db="EMBL/GenBank/DDBJ databases">
        <title>Phylogenomic resolution of chytrid fungi.</title>
        <authorList>
            <person name="Stajich J.E."/>
            <person name="Amses K."/>
            <person name="Simmons R."/>
            <person name="Seto K."/>
            <person name="Myers J."/>
            <person name="Bonds A."/>
            <person name="Quandt C.A."/>
            <person name="Barry K."/>
            <person name="Liu P."/>
            <person name="Grigoriev I."/>
            <person name="Longcore J.E."/>
            <person name="James T.Y."/>
        </authorList>
    </citation>
    <scope>NUCLEOTIDE SEQUENCE</scope>
    <source>
        <strain evidence="1">JEL0476</strain>
    </source>
</reference>
<accession>A0AAD5TZS3</accession>
<proteinExistence type="predicted"/>
<dbReference type="Proteomes" id="UP001211065">
    <property type="component" value="Unassembled WGS sequence"/>
</dbReference>